<dbReference type="InterPro" id="IPR010817">
    <property type="entry name" value="HemY_N"/>
</dbReference>
<evidence type="ECO:0000256" key="7">
    <source>
        <dbReference type="ARBA" id="ARBA00022989"/>
    </source>
</evidence>
<keyword evidence="6 10" id="KW-0812">Transmembrane</keyword>
<keyword evidence="8 10" id="KW-0472">Membrane</keyword>
<dbReference type="EMBL" id="JAVDXT010000001">
    <property type="protein sequence ID" value="MDR7375557.1"/>
    <property type="molecule type" value="Genomic_DNA"/>
</dbReference>
<gene>
    <name evidence="12" type="ORF">J2X19_000215</name>
</gene>
<dbReference type="Gene3D" id="1.25.40.10">
    <property type="entry name" value="Tetratricopeptide repeat domain"/>
    <property type="match status" value="1"/>
</dbReference>
<dbReference type="InterPro" id="IPR011990">
    <property type="entry name" value="TPR-like_helical_dom_sf"/>
</dbReference>
<comment type="function">
    <text evidence="1">Involved in a late step of protoheme IX synthesis.</text>
</comment>
<dbReference type="RefSeq" id="WP_310369854.1">
    <property type="nucleotide sequence ID" value="NZ_JAVDXT010000001.1"/>
</dbReference>
<sequence>MRAIAWLLALFGVAVAVALLAGNNQGTITVFWPPYRVDLSLNLVLVLTAALFVVLHLALKALSALFSMPQQAQRWRLQQKERATHTALLDAFSHLLAGRFLRARKAAEAALRQEKALLTSGHPLAHGDKLRALAHLITAESAQSLQDTAVRDTHMQLALDSTAQRNTLETQETREGVQLRAAHWALADRDADAALQWLDALPQGAARRTLALRVRLKANRLARQTLPALETARLLAKHRAFSPAAAQSILRGLALELVSSAHDPAQLQRAWAELESTERLMPDVAIQAAHRLATLQGDAGLARQWLLPIWEQLVAHPEQEHAYSIKLVRALEAGFAVSDNAVDLPWLHRIEAAQQRNPRDANLQYLAGIACLRHQLWGKAQQLLTQAVHQLGDAGLQRSAWRALADLAEQRGDTAAAQEAYKRVAAT</sequence>
<dbReference type="Pfam" id="PF07219">
    <property type="entry name" value="HemY_N"/>
    <property type="match status" value="1"/>
</dbReference>
<comment type="caution">
    <text evidence="12">The sequence shown here is derived from an EMBL/GenBank/DDBJ whole genome shotgun (WGS) entry which is preliminary data.</text>
</comment>
<keyword evidence="13" id="KW-1185">Reference proteome</keyword>
<evidence type="ECO:0000256" key="4">
    <source>
        <dbReference type="ARBA" id="ARBA00022475"/>
    </source>
</evidence>
<evidence type="ECO:0000256" key="8">
    <source>
        <dbReference type="ARBA" id="ARBA00023136"/>
    </source>
</evidence>
<evidence type="ECO:0000256" key="3">
    <source>
        <dbReference type="ARBA" id="ARBA00004744"/>
    </source>
</evidence>
<comment type="pathway">
    <text evidence="3">Porphyrin-containing compound metabolism; protoheme biosynthesis.</text>
</comment>
<accession>A0ABU2C2U4</accession>
<organism evidence="12 13">
    <name type="scientific">Rhodoferax ferrireducens</name>
    <dbReference type="NCBI Taxonomy" id="192843"/>
    <lineage>
        <taxon>Bacteria</taxon>
        <taxon>Pseudomonadati</taxon>
        <taxon>Pseudomonadota</taxon>
        <taxon>Betaproteobacteria</taxon>
        <taxon>Burkholderiales</taxon>
        <taxon>Comamonadaceae</taxon>
        <taxon>Rhodoferax</taxon>
    </lineage>
</organism>
<dbReference type="InterPro" id="IPR005254">
    <property type="entry name" value="Heme_biosyn_assoc_TPR_pro"/>
</dbReference>
<evidence type="ECO:0000313" key="12">
    <source>
        <dbReference type="EMBL" id="MDR7375557.1"/>
    </source>
</evidence>
<dbReference type="NCBIfam" id="TIGR00540">
    <property type="entry name" value="TPR_hemY_coli"/>
    <property type="match status" value="1"/>
</dbReference>
<proteinExistence type="predicted"/>
<dbReference type="Proteomes" id="UP001180487">
    <property type="component" value="Unassembled WGS sequence"/>
</dbReference>
<evidence type="ECO:0000256" key="6">
    <source>
        <dbReference type="ARBA" id="ARBA00022692"/>
    </source>
</evidence>
<keyword evidence="7 10" id="KW-1133">Transmembrane helix</keyword>
<evidence type="ECO:0000256" key="5">
    <source>
        <dbReference type="ARBA" id="ARBA00022519"/>
    </source>
</evidence>
<evidence type="ECO:0000259" key="11">
    <source>
        <dbReference type="Pfam" id="PF07219"/>
    </source>
</evidence>
<name>A0ABU2C2U4_9BURK</name>
<evidence type="ECO:0000256" key="1">
    <source>
        <dbReference type="ARBA" id="ARBA00002962"/>
    </source>
</evidence>
<feature type="transmembrane region" description="Helical" evidence="10">
    <location>
        <begin position="44"/>
        <end position="66"/>
    </location>
</feature>
<evidence type="ECO:0000256" key="2">
    <source>
        <dbReference type="ARBA" id="ARBA00004429"/>
    </source>
</evidence>
<comment type="subcellular location">
    <subcellularLocation>
        <location evidence="2">Cell inner membrane</location>
        <topology evidence="2">Multi-pass membrane protein</topology>
    </subcellularLocation>
</comment>
<protein>
    <submittedName>
        <fullName evidence="12">HemY protein</fullName>
    </submittedName>
</protein>
<reference evidence="12 13" key="1">
    <citation type="submission" date="2023-07" db="EMBL/GenBank/DDBJ databases">
        <title>Sorghum-associated microbial communities from plants grown in Nebraska, USA.</title>
        <authorList>
            <person name="Schachtman D."/>
        </authorList>
    </citation>
    <scope>NUCLEOTIDE SEQUENCE [LARGE SCALE GENOMIC DNA]</scope>
    <source>
        <strain evidence="12 13">BE313</strain>
    </source>
</reference>
<keyword evidence="9" id="KW-0627">Porphyrin biosynthesis</keyword>
<keyword evidence="4" id="KW-1003">Cell membrane</keyword>
<evidence type="ECO:0000313" key="13">
    <source>
        <dbReference type="Proteomes" id="UP001180487"/>
    </source>
</evidence>
<feature type="domain" description="HemY N-terminal" evidence="11">
    <location>
        <begin position="26"/>
        <end position="116"/>
    </location>
</feature>
<keyword evidence="5" id="KW-0997">Cell inner membrane</keyword>
<evidence type="ECO:0000256" key="9">
    <source>
        <dbReference type="ARBA" id="ARBA00023244"/>
    </source>
</evidence>
<evidence type="ECO:0000256" key="10">
    <source>
        <dbReference type="SAM" id="Phobius"/>
    </source>
</evidence>